<dbReference type="PANTHER" id="PTHR47165:SF4">
    <property type="entry name" value="OS03G0429900 PROTEIN"/>
    <property type="match status" value="1"/>
</dbReference>
<proteinExistence type="predicted"/>
<dbReference type="InterPro" id="IPR012340">
    <property type="entry name" value="NA-bd_OB-fold"/>
</dbReference>
<accession>A0A830D1T9</accession>
<gene>
    <name evidence="1" type="ORF">PHJA_002177200</name>
</gene>
<dbReference type="EMBL" id="BMAC01000624">
    <property type="protein sequence ID" value="GFQ00332.1"/>
    <property type="molecule type" value="Genomic_DNA"/>
</dbReference>
<dbReference type="AlphaFoldDB" id="A0A830D1T9"/>
<dbReference type="Gene3D" id="2.40.50.140">
    <property type="entry name" value="Nucleic acid-binding proteins"/>
    <property type="match status" value="2"/>
</dbReference>
<comment type="caution">
    <text evidence="1">The sequence shown here is derived from an EMBL/GenBank/DDBJ whole genome shotgun (WGS) entry which is preliminary data.</text>
</comment>
<reference evidence="1" key="1">
    <citation type="submission" date="2020-07" db="EMBL/GenBank/DDBJ databases">
        <title>Ethylene signaling mediates host invasion by parasitic plants.</title>
        <authorList>
            <person name="Yoshida S."/>
        </authorList>
    </citation>
    <scope>NUCLEOTIDE SEQUENCE</scope>
    <source>
        <strain evidence="1">Okayama</strain>
    </source>
</reference>
<sequence length="257" mass="29073">MDDIIARTDREYFMTGEKFLSTSSASKIYINLDIPETAQLKERFQEEASTIELISNKEIDMGHFKAHEMKIEDLHYLNAKEIKGQKFKVHAKINGINMRKGCMRLNLTLEDESEKLEAVVFGALAEKLSRYQLTSSVISKGVHNDQLPEELKAIINEEYIFTVGLTDQASDQVLLKYKIFAFSSNSPAPVRDNKFKGKDIAESKYKDDETEDAAILTSDAIPTDLFCDESPAKKLKPSICMIDYRKRSISNSQTPAA</sequence>
<evidence type="ECO:0000313" key="2">
    <source>
        <dbReference type="Proteomes" id="UP000653305"/>
    </source>
</evidence>
<protein>
    <submittedName>
        <fullName evidence="1">Uncharacterized protein</fullName>
    </submittedName>
</protein>
<evidence type="ECO:0000313" key="1">
    <source>
        <dbReference type="EMBL" id="GFQ00332.1"/>
    </source>
</evidence>
<dbReference type="Proteomes" id="UP000653305">
    <property type="component" value="Unassembled WGS sequence"/>
</dbReference>
<organism evidence="1 2">
    <name type="scientific">Phtheirospermum japonicum</name>
    <dbReference type="NCBI Taxonomy" id="374723"/>
    <lineage>
        <taxon>Eukaryota</taxon>
        <taxon>Viridiplantae</taxon>
        <taxon>Streptophyta</taxon>
        <taxon>Embryophyta</taxon>
        <taxon>Tracheophyta</taxon>
        <taxon>Spermatophyta</taxon>
        <taxon>Magnoliopsida</taxon>
        <taxon>eudicotyledons</taxon>
        <taxon>Gunneridae</taxon>
        <taxon>Pentapetalae</taxon>
        <taxon>asterids</taxon>
        <taxon>lamiids</taxon>
        <taxon>Lamiales</taxon>
        <taxon>Orobanchaceae</taxon>
        <taxon>Orobanchaceae incertae sedis</taxon>
        <taxon>Phtheirospermum</taxon>
    </lineage>
</organism>
<dbReference type="PANTHER" id="PTHR47165">
    <property type="entry name" value="OS03G0429900 PROTEIN"/>
    <property type="match status" value="1"/>
</dbReference>
<dbReference type="OrthoDB" id="1931061at2759"/>
<keyword evidence="2" id="KW-1185">Reference proteome</keyword>
<name>A0A830D1T9_9LAMI</name>